<dbReference type="Proteomes" id="UP001324427">
    <property type="component" value="Unassembled WGS sequence"/>
</dbReference>
<name>A0AAV9JPA3_9PEZI</name>
<evidence type="ECO:0000256" key="1">
    <source>
        <dbReference type="SAM" id="Phobius"/>
    </source>
</evidence>
<reference evidence="2 3" key="1">
    <citation type="submission" date="2021-11" db="EMBL/GenBank/DDBJ databases">
        <title>Black yeast isolated from Biological Soil Crust.</title>
        <authorList>
            <person name="Kurbessoian T."/>
        </authorList>
    </citation>
    <scope>NUCLEOTIDE SEQUENCE [LARGE SCALE GENOMIC DNA]</scope>
    <source>
        <strain evidence="2 3">CCFEE 5522</strain>
    </source>
</reference>
<keyword evidence="1" id="KW-1133">Transmembrane helix</keyword>
<keyword evidence="1" id="KW-0812">Transmembrane</keyword>
<protein>
    <submittedName>
        <fullName evidence="2">Uncharacterized protein</fullName>
    </submittedName>
</protein>
<keyword evidence="1" id="KW-0472">Membrane</keyword>
<dbReference type="AlphaFoldDB" id="A0AAV9JPA3"/>
<evidence type="ECO:0000313" key="3">
    <source>
        <dbReference type="Proteomes" id="UP001324427"/>
    </source>
</evidence>
<accession>A0AAV9JPA3</accession>
<proteinExistence type="predicted"/>
<feature type="transmembrane region" description="Helical" evidence="1">
    <location>
        <begin position="201"/>
        <end position="220"/>
    </location>
</feature>
<dbReference type="EMBL" id="JAVFHQ010000013">
    <property type="protein sequence ID" value="KAK4546831.1"/>
    <property type="molecule type" value="Genomic_DNA"/>
</dbReference>
<comment type="caution">
    <text evidence="2">The sequence shown here is derived from an EMBL/GenBank/DDBJ whole genome shotgun (WGS) entry which is preliminary data.</text>
</comment>
<gene>
    <name evidence="2" type="ORF">LTR36_001563</name>
</gene>
<sequence length="221" mass="24436">MAAQSPLLCLPGELRNAIYELVADSGDTLIFERDAMTSPPATLAAVNRQLQHEYLPILDLRARIKRTRKVQARIENFDFDALTRFLDSIRLISAGEGSGRELAITLVFTDAKCSSINTDSLQRWLRDCDLKHRLRGIASVTYVVADDRERCCSAEGLPGVEQALAHLSDDGWGSLDEAPIHIAVYTALSKRRREKSPRSKAVVWVAVGIMAAVGGAYLRWA</sequence>
<evidence type="ECO:0000313" key="2">
    <source>
        <dbReference type="EMBL" id="KAK4546831.1"/>
    </source>
</evidence>
<organism evidence="2 3">
    <name type="scientific">Oleoguttula mirabilis</name>
    <dbReference type="NCBI Taxonomy" id="1507867"/>
    <lineage>
        <taxon>Eukaryota</taxon>
        <taxon>Fungi</taxon>
        <taxon>Dikarya</taxon>
        <taxon>Ascomycota</taxon>
        <taxon>Pezizomycotina</taxon>
        <taxon>Dothideomycetes</taxon>
        <taxon>Dothideomycetidae</taxon>
        <taxon>Mycosphaerellales</taxon>
        <taxon>Teratosphaeriaceae</taxon>
        <taxon>Oleoguttula</taxon>
    </lineage>
</organism>
<keyword evidence="3" id="KW-1185">Reference proteome</keyword>